<reference evidence="18" key="2">
    <citation type="submission" date="2025-09" db="UniProtKB">
        <authorList>
            <consortium name="Ensembl"/>
        </authorList>
    </citation>
    <scope>IDENTIFICATION</scope>
</reference>
<evidence type="ECO:0000313" key="19">
    <source>
        <dbReference type="Proteomes" id="UP000694521"/>
    </source>
</evidence>
<evidence type="ECO:0000256" key="3">
    <source>
        <dbReference type="ARBA" id="ARBA00022679"/>
    </source>
</evidence>
<dbReference type="FunFam" id="3.30.40.10:FF:000136">
    <property type="entry name" value="E3 ubiquitin-protein ligase Topors"/>
    <property type="match status" value="1"/>
</dbReference>
<evidence type="ECO:0000256" key="7">
    <source>
        <dbReference type="ARBA" id="ARBA00022833"/>
    </source>
</evidence>
<dbReference type="Gene3D" id="3.30.40.10">
    <property type="entry name" value="Zinc/RING finger domain, C3HC4 (zinc finger)"/>
    <property type="match status" value="1"/>
</dbReference>
<evidence type="ECO:0000256" key="13">
    <source>
        <dbReference type="ARBA" id="ARBA00079040"/>
    </source>
</evidence>
<keyword evidence="4" id="KW-0479">Metal-binding</keyword>
<protein>
    <recommendedName>
        <fullName evidence="10">E3 ubiquitin-protein ligase Topors</fullName>
        <ecNumber evidence="2">2.3.2.27</ecNumber>
    </recommendedName>
    <alternativeName>
        <fullName evidence="11">RING-type E3 ubiquitin transferase Topors</fullName>
    </alternativeName>
    <alternativeName>
        <fullName evidence="13">SUMO1-protein E3 ligase Topors</fullName>
    </alternativeName>
    <alternativeName>
        <fullName evidence="12">Topoisomerase I-binding RING finger protein</fullName>
    </alternativeName>
    <alternativeName>
        <fullName evidence="14">Topoisomerase I-binding arginine/serine-rich protein</fullName>
    </alternativeName>
    <alternativeName>
        <fullName evidence="15">Tumor suppressor p53-binding protein 3</fullName>
    </alternativeName>
</protein>
<evidence type="ECO:0000256" key="15">
    <source>
        <dbReference type="ARBA" id="ARBA00082108"/>
    </source>
</evidence>
<dbReference type="GO" id="GO:0008270">
    <property type="term" value="F:zinc ion binding"/>
    <property type="evidence" value="ECO:0007669"/>
    <property type="project" value="UniProtKB-KW"/>
</dbReference>
<evidence type="ECO:0000256" key="6">
    <source>
        <dbReference type="ARBA" id="ARBA00022786"/>
    </source>
</evidence>
<dbReference type="GO" id="GO:0008630">
    <property type="term" value="P:intrinsic apoptotic signaling pathway in response to DNA damage"/>
    <property type="evidence" value="ECO:0007669"/>
    <property type="project" value="UniProtKB-ARBA"/>
</dbReference>
<dbReference type="PANTHER" id="PTHR46077">
    <property type="entry name" value="E3 UBIQUITIN-PROTEIN LIGASE TOPORS"/>
    <property type="match status" value="1"/>
</dbReference>
<reference evidence="18" key="1">
    <citation type="submission" date="2025-08" db="UniProtKB">
        <authorList>
            <consortium name="Ensembl"/>
        </authorList>
    </citation>
    <scope>IDENTIFICATION</scope>
</reference>
<evidence type="ECO:0000256" key="14">
    <source>
        <dbReference type="ARBA" id="ARBA00079184"/>
    </source>
</evidence>
<keyword evidence="9" id="KW-0804">Transcription</keyword>
<organism evidence="18 19">
    <name type="scientific">Anser cygnoides</name>
    <name type="common">Swan goose</name>
    <dbReference type="NCBI Taxonomy" id="8845"/>
    <lineage>
        <taxon>Eukaryota</taxon>
        <taxon>Metazoa</taxon>
        <taxon>Chordata</taxon>
        <taxon>Craniata</taxon>
        <taxon>Vertebrata</taxon>
        <taxon>Euteleostomi</taxon>
        <taxon>Archelosauria</taxon>
        <taxon>Archosauria</taxon>
        <taxon>Dinosauria</taxon>
        <taxon>Saurischia</taxon>
        <taxon>Theropoda</taxon>
        <taxon>Coelurosauria</taxon>
        <taxon>Aves</taxon>
        <taxon>Neognathae</taxon>
        <taxon>Galloanserae</taxon>
        <taxon>Anseriformes</taxon>
        <taxon>Anatidae</taxon>
        <taxon>Anserinae</taxon>
        <taxon>Anser</taxon>
    </lineage>
</organism>
<dbReference type="Pfam" id="PF00097">
    <property type="entry name" value="zf-C3HC4"/>
    <property type="match status" value="1"/>
</dbReference>
<evidence type="ECO:0000256" key="10">
    <source>
        <dbReference type="ARBA" id="ARBA00071236"/>
    </source>
</evidence>
<evidence type="ECO:0000256" key="9">
    <source>
        <dbReference type="ARBA" id="ARBA00023163"/>
    </source>
</evidence>
<dbReference type="InterPro" id="IPR018957">
    <property type="entry name" value="Znf_C3HC4_RING-type"/>
</dbReference>
<sequence>SFSHGPAWFRQPGHPGSDLGRAEVTLDKRCPICLDTWSDAGYVLPCLHQFCFECIQRWAERKPKCPLCKGRVTSIVHSVQADNDFEELTIRPPVEAFVIIRHRRRAPGGPATCSPSASLQHLGH</sequence>
<keyword evidence="7" id="KW-0862">Zinc</keyword>
<dbReference type="GO" id="GO:0000209">
    <property type="term" value="P:protein polyubiquitination"/>
    <property type="evidence" value="ECO:0007669"/>
    <property type="project" value="TreeGrafter"/>
</dbReference>
<dbReference type="GO" id="GO:0032391">
    <property type="term" value="C:photoreceptor connecting cilium"/>
    <property type="evidence" value="ECO:0007669"/>
    <property type="project" value="UniProtKB-ARBA"/>
</dbReference>
<evidence type="ECO:0000256" key="2">
    <source>
        <dbReference type="ARBA" id="ARBA00012483"/>
    </source>
</evidence>
<dbReference type="Ensembl" id="ENSACDT00005011317.1">
    <property type="protein sequence ID" value="ENSACDP00005009414.1"/>
    <property type="gene ID" value="ENSACDG00005006888.1"/>
</dbReference>
<dbReference type="InterPro" id="IPR013083">
    <property type="entry name" value="Znf_RING/FYVE/PHD"/>
</dbReference>
<evidence type="ECO:0000256" key="11">
    <source>
        <dbReference type="ARBA" id="ARBA00076856"/>
    </source>
</evidence>
<dbReference type="SUPFAM" id="SSF57850">
    <property type="entry name" value="RING/U-box"/>
    <property type="match status" value="1"/>
</dbReference>
<keyword evidence="5 16" id="KW-0863">Zinc-finger</keyword>
<dbReference type="GO" id="GO:0006513">
    <property type="term" value="P:protein monoubiquitination"/>
    <property type="evidence" value="ECO:0007669"/>
    <property type="project" value="TreeGrafter"/>
</dbReference>
<dbReference type="PANTHER" id="PTHR46077:SF1">
    <property type="entry name" value="TOP1 BINDING ARGININE_SERINE RICH PROTEIN, E3 UBIQUITIN LIGASE"/>
    <property type="match status" value="1"/>
</dbReference>
<dbReference type="PROSITE" id="PS50089">
    <property type="entry name" value="ZF_RING_2"/>
    <property type="match status" value="1"/>
</dbReference>
<proteinExistence type="predicted"/>
<dbReference type="SMART" id="SM00184">
    <property type="entry name" value="RING"/>
    <property type="match status" value="1"/>
</dbReference>
<evidence type="ECO:0000256" key="16">
    <source>
        <dbReference type="PROSITE-ProRule" id="PRU00175"/>
    </source>
</evidence>
<keyword evidence="19" id="KW-1185">Reference proteome</keyword>
<feature type="domain" description="RING-type" evidence="17">
    <location>
        <begin position="30"/>
        <end position="69"/>
    </location>
</feature>
<dbReference type="GO" id="GO:0061630">
    <property type="term" value="F:ubiquitin protein ligase activity"/>
    <property type="evidence" value="ECO:0007669"/>
    <property type="project" value="UniProtKB-EC"/>
</dbReference>
<evidence type="ECO:0000313" key="18">
    <source>
        <dbReference type="Ensembl" id="ENSACDP00005009414.1"/>
    </source>
</evidence>
<keyword evidence="3" id="KW-0808">Transferase</keyword>
<dbReference type="AlphaFoldDB" id="A0A8B9DQ43"/>
<dbReference type="InterPro" id="IPR017907">
    <property type="entry name" value="Znf_RING_CS"/>
</dbReference>
<keyword evidence="8" id="KW-0805">Transcription regulation</keyword>
<comment type="catalytic activity">
    <reaction evidence="1">
        <text>S-ubiquitinyl-[E2 ubiquitin-conjugating enzyme]-L-cysteine + [acceptor protein]-L-lysine = [E2 ubiquitin-conjugating enzyme]-L-cysteine + N(6)-ubiquitinyl-[acceptor protein]-L-lysine.</text>
        <dbReference type="EC" id="2.3.2.27"/>
    </reaction>
</comment>
<keyword evidence="6" id="KW-0833">Ubl conjugation pathway</keyword>
<accession>A0A8B9DQ43</accession>
<evidence type="ECO:0000256" key="1">
    <source>
        <dbReference type="ARBA" id="ARBA00000900"/>
    </source>
</evidence>
<dbReference type="EC" id="2.3.2.27" evidence="2"/>
<evidence type="ECO:0000256" key="5">
    <source>
        <dbReference type="ARBA" id="ARBA00022771"/>
    </source>
</evidence>
<dbReference type="PROSITE" id="PS00518">
    <property type="entry name" value="ZF_RING_1"/>
    <property type="match status" value="1"/>
</dbReference>
<dbReference type="InterPro" id="IPR001841">
    <property type="entry name" value="Znf_RING"/>
</dbReference>
<name>A0A8B9DQ43_ANSCY</name>
<evidence type="ECO:0000256" key="4">
    <source>
        <dbReference type="ARBA" id="ARBA00022723"/>
    </source>
</evidence>
<dbReference type="CDD" id="cd23130">
    <property type="entry name" value="RING-HC_EHV1-like"/>
    <property type="match status" value="1"/>
</dbReference>
<evidence type="ECO:0000256" key="12">
    <source>
        <dbReference type="ARBA" id="ARBA00076940"/>
    </source>
</evidence>
<dbReference type="Proteomes" id="UP000694521">
    <property type="component" value="Unplaced"/>
</dbReference>
<evidence type="ECO:0000256" key="8">
    <source>
        <dbReference type="ARBA" id="ARBA00023015"/>
    </source>
</evidence>
<evidence type="ECO:0000259" key="17">
    <source>
        <dbReference type="PROSITE" id="PS50089"/>
    </source>
</evidence>